<dbReference type="GO" id="GO:0043565">
    <property type="term" value="F:sequence-specific DNA binding"/>
    <property type="evidence" value="ECO:0007669"/>
    <property type="project" value="TreeGrafter"/>
</dbReference>
<dbReference type="InterPro" id="IPR036388">
    <property type="entry name" value="WH-like_DNA-bd_sf"/>
</dbReference>
<feature type="domain" description="HTH lysR-type" evidence="5">
    <location>
        <begin position="1"/>
        <end position="60"/>
    </location>
</feature>
<proteinExistence type="inferred from homology"/>
<dbReference type="OrthoDB" id="6428912at2"/>
<dbReference type="FunFam" id="1.10.10.10:FF:000001">
    <property type="entry name" value="LysR family transcriptional regulator"/>
    <property type="match status" value="1"/>
</dbReference>
<evidence type="ECO:0000313" key="6">
    <source>
        <dbReference type="EMBL" id="KMK16166.1"/>
    </source>
</evidence>
<protein>
    <recommendedName>
        <fullName evidence="5">HTH lysR-type domain-containing protein</fullName>
    </recommendedName>
</protein>
<comment type="caution">
    <text evidence="6">The sequence shown here is derived from an EMBL/GenBank/DDBJ whole genome shotgun (WGS) entry which is preliminary data.</text>
</comment>
<dbReference type="InterPro" id="IPR058163">
    <property type="entry name" value="LysR-type_TF_proteobact-type"/>
</dbReference>
<dbReference type="Gene3D" id="3.40.190.290">
    <property type="match status" value="1"/>
</dbReference>
<gene>
    <name evidence="6" type="ORF">ABW06_02845</name>
</gene>
<keyword evidence="2" id="KW-0805">Transcription regulation</keyword>
<dbReference type="SUPFAM" id="SSF53850">
    <property type="entry name" value="Periplasmic binding protein-like II"/>
    <property type="match status" value="1"/>
</dbReference>
<dbReference type="EMBL" id="LDZF01000002">
    <property type="protein sequence ID" value="KMK16166.1"/>
    <property type="molecule type" value="Genomic_DNA"/>
</dbReference>
<dbReference type="CDD" id="cd08422">
    <property type="entry name" value="PBP2_CrgA_like"/>
    <property type="match status" value="1"/>
</dbReference>
<accession>A0A089PR36</accession>
<dbReference type="AlphaFoldDB" id="A0A089PR36"/>
<dbReference type="PATRIC" id="fig|61647.13.peg.4714"/>
<keyword evidence="4" id="KW-0804">Transcription</keyword>
<evidence type="ECO:0000313" key="7">
    <source>
        <dbReference type="Proteomes" id="UP000036196"/>
    </source>
</evidence>
<comment type="similarity">
    <text evidence="1">Belongs to the LysR transcriptional regulatory family.</text>
</comment>
<dbReference type="InterPro" id="IPR036390">
    <property type="entry name" value="WH_DNA-bd_sf"/>
</dbReference>
<dbReference type="Gene3D" id="1.10.10.10">
    <property type="entry name" value="Winged helix-like DNA-binding domain superfamily/Winged helix DNA-binding domain"/>
    <property type="match status" value="1"/>
</dbReference>
<dbReference type="InterPro" id="IPR005119">
    <property type="entry name" value="LysR_subst-bd"/>
</dbReference>
<evidence type="ECO:0000256" key="4">
    <source>
        <dbReference type="ARBA" id="ARBA00023163"/>
    </source>
</evidence>
<keyword evidence="7" id="KW-1185">Reference proteome</keyword>
<name>A0A089PR36_PLUGE</name>
<dbReference type="Pfam" id="PF03466">
    <property type="entry name" value="LysR_substrate"/>
    <property type="match status" value="1"/>
</dbReference>
<evidence type="ECO:0000256" key="3">
    <source>
        <dbReference type="ARBA" id="ARBA00023125"/>
    </source>
</evidence>
<sequence>MLKHIQDMVIFALLVKNGSYTRTASELGMTKARISQRISDLEESLGLRLLNRTTRKFSLTGAGETYLASCRELLDACMKGDEIMQNLHNAVAGTLKIISPPGFMSSMLPAVHRDFLLKYPEVALQLETADSFYGTVGDSFDVAYRIGKPSDDGYIGRFLGSFKRFIVASPAYASAHRLTHPDEILRCELITHRTWKSIGLYRGDAHYDVVMPLRHTSDNLTYIMHQALIGTGLAILPEYIVKPYLASRQLQIVLADWQVQKIELWMIYQSKINNPAILREYINFVIKYNILDTII</sequence>
<dbReference type="PANTHER" id="PTHR30537:SF5">
    <property type="entry name" value="HTH-TYPE TRANSCRIPTIONAL ACTIVATOR TTDR-RELATED"/>
    <property type="match status" value="1"/>
</dbReference>
<dbReference type="SUPFAM" id="SSF46785">
    <property type="entry name" value="Winged helix' DNA-binding domain"/>
    <property type="match status" value="1"/>
</dbReference>
<dbReference type="PANTHER" id="PTHR30537">
    <property type="entry name" value="HTH-TYPE TRANSCRIPTIONAL REGULATOR"/>
    <property type="match status" value="1"/>
</dbReference>
<dbReference type="GO" id="GO:0003700">
    <property type="term" value="F:DNA-binding transcription factor activity"/>
    <property type="evidence" value="ECO:0007669"/>
    <property type="project" value="InterPro"/>
</dbReference>
<dbReference type="eggNOG" id="COG0583">
    <property type="taxonomic scope" value="Bacteria"/>
</dbReference>
<keyword evidence="3" id="KW-0238">DNA-binding</keyword>
<dbReference type="Pfam" id="PF00126">
    <property type="entry name" value="HTH_1"/>
    <property type="match status" value="1"/>
</dbReference>
<dbReference type="InterPro" id="IPR000847">
    <property type="entry name" value="LysR_HTH_N"/>
</dbReference>
<dbReference type="KEGG" id="pge:LG71_12855"/>
<dbReference type="GO" id="GO:0006351">
    <property type="term" value="P:DNA-templated transcription"/>
    <property type="evidence" value="ECO:0007669"/>
    <property type="project" value="TreeGrafter"/>
</dbReference>
<evidence type="ECO:0000256" key="2">
    <source>
        <dbReference type="ARBA" id="ARBA00023015"/>
    </source>
</evidence>
<reference evidence="6 7" key="1">
    <citation type="submission" date="2015-05" db="EMBL/GenBank/DDBJ databases">
        <title>Genome sequences of Pluralibacter gergoviae.</title>
        <authorList>
            <person name="Greninger A.L."/>
            <person name="Miller S."/>
        </authorList>
    </citation>
    <scope>NUCLEOTIDE SEQUENCE [LARGE SCALE GENOMIC DNA]</scope>
    <source>
        <strain evidence="6 7">JS81F13</strain>
    </source>
</reference>
<evidence type="ECO:0000259" key="5">
    <source>
        <dbReference type="PROSITE" id="PS50931"/>
    </source>
</evidence>
<dbReference type="STRING" id="61647.LG71_12855"/>
<organism evidence="6 7">
    <name type="scientific">Pluralibacter gergoviae</name>
    <name type="common">Enterobacter gergoviae</name>
    <dbReference type="NCBI Taxonomy" id="61647"/>
    <lineage>
        <taxon>Bacteria</taxon>
        <taxon>Pseudomonadati</taxon>
        <taxon>Pseudomonadota</taxon>
        <taxon>Gammaproteobacteria</taxon>
        <taxon>Enterobacterales</taxon>
        <taxon>Enterobacteriaceae</taxon>
        <taxon>Pluralibacter</taxon>
    </lineage>
</organism>
<dbReference type="RefSeq" id="WP_043082944.1">
    <property type="nucleotide sequence ID" value="NZ_CP009450.1"/>
</dbReference>
<evidence type="ECO:0000256" key="1">
    <source>
        <dbReference type="ARBA" id="ARBA00009437"/>
    </source>
</evidence>
<dbReference type="PROSITE" id="PS50931">
    <property type="entry name" value="HTH_LYSR"/>
    <property type="match status" value="1"/>
</dbReference>
<dbReference type="Proteomes" id="UP000036196">
    <property type="component" value="Unassembled WGS sequence"/>
</dbReference>